<dbReference type="InParanoid" id="A0A6J0VV26"/>
<reference evidence="9" key="2">
    <citation type="submission" date="2025-08" db="UniProtKB">
        <authorList>
            <consortium name="RefSeq"/>
        </authorList>
    </citation>
    <scope>IDENTIFICATION</scope>
    <source>
        <tissue evidence="9">Tongue muscle</tissue>
    </source>
</reference>
<feature type="compositionally biased region" description="Polar residues" evidence="6">
    <location>
        <begin position="397"/>
        <end position="419"/>
    </location>
</feature>
<feature type="region of interest" description="Disordered" evidence="6">
    <location>
        <begin position="347"/>
        <end position="419"/>
    </location>
</feature>
<dbReference type="PANTHER" id="PTHR17615:SF6">
    <property type="entry name" value="PROTEIN ENTREP2"/>
    <property type="match status" value="1"/>
</dbReference>
<feature type="transmembrane region" description="Helical" evidence="7">
    <location>
        <begin position="176"/>
        <end position="197"/>
    </location>
</feature>
<dbReference type="GO" id="GO:0016020">
    <property type="term" value="C:membrane"/>
    <property type="evidence" value="ECO:0007669"/>
    <property type="project" value="UniProtKB-SubCell"/>
</dbReference>
<dbReference type="RefSeq" id="XP_020729001.2">
    <property type="nucleotide sequence ID" value="XM_020873342.2"/>
</dbReference>
<evidence type="ECO:0000313" key="9">
    <source>
        <dbReference type="RefSeq" id="XP_020729001.2"/>
    </source>
</evidence>
<dbReference type="OrthoDB" id="10036151at2759"/>
<gene>
    <name evidence="9" type="primary">ENTREP2</name>
</gene>
<comment type="similarity">
    <text evidence="5">Belongs to the ENTREP family.</text>
</comment>
<dbReference type="Proteomes" id="UP001652640">
    <property type="component" value="Chromosome 16"/>
</dbReference>
<evidence type="ECO:0000256" key="2">
    <source>
        <dbReference type="ARBA" id="ARBA00022692"/>
    </source>
</evidence>
<dbReference type="PANTHER" id="PTHR17615">
    <property type="entry name" value="PROTEIN FAM189A"/>
    <property type="match status" value="1"/>
</dbReference>
<dbReference type="GeneID" id="110124712"/>
<evidence type="ECO:0000313" key="8">
    <source>
        <dbReference type="Proteomes" id="UP001652640"/>
    </source>
</evidence>
<evidence type="ECO:0000256" key="4">
    <source>
        <dbReference type="ARBA" id="ARBA00023136"/>
    </source>
</evidence>
<evidence type="ECO:0000256" key="3">
    <source>
        <dbReference type="ARBA" id="ARBA00022989"/>
    </source>
</evidence>
<evidence type="ECO:0000256" key="5">
    <source>
        <dbReference type="ARBA" id="ARBA00034309"/>
    </source>
</evidence>
<evidence type="ECO:0000256" key="7">
    <source>
        <dbReference type="SAM" id="Phobius"/>
    </source>
</evidence>
<accession>A0A6J0VV26</accession>
<keyword evidence="8" id="KW-1185">Reference proteome</keyword>
<keyword evidence="2 7" id="KW-0812">Transmembrane</keyword>
<dbReference type="KEGG" id="ovr:110124712"/>
<feature type="transmembrane region" description="Helical" evidence="7">
    <location>
        <begin position="68"/>
        <end position="85"/>
    </location>
</feature>
<dbReference type="FunCoup" id="A0A6J0VV26">
    <property type="interactions" value="380"/>
</dbReference>
<name>A0A6J0VV26_ODOVR</name>
<evidence type="ECO:0000256" key="6">
    <source>
        <dbReference type="SAM" id="MobiDB-lite"/>
    </source>
</evidence>
<reference evidence="8" key="1">
    <citation type="journal article" date="2022" name="J. Hered.">
        <title>A De Novo Chromosome-Level Genome Assembly of the White-Tailed Deer, Odocoileus Virginianus.</title>
        <authorList>
            <person name="London E.W."/>
            <person name="Roca A.L."/>
            <person name="Novakofski J.E."/>
            <person name="Mateus-Pinilla N.E."/>
        </authorList>
    </citation>
    <scope>NUCLEOTIDE SEQUENCE [LARGE SCALE GENOMIC DNA]</scope>
</reference>
<dbReference type="Pfam" id="PF04103">
    <property type="entry name" value="CD20"/>
    <property type="match status" value="1"/>
</dbReference>
<comment type="subcellular location">
    <subcellularLocation>
        <location evidence="1">Membrane</location>
        <topology evidence="1">Multi-pass membrane protein</topology>
    </subcellularLocation>
</comment>
<feature type="region of interest" description="Disordered" evidence="6">
    <location>
        <begin position="300"/>
        <end position="332"/>
    </location>
</feature>
<sequence length="538" mass="56797">MPPAGGPRAPRPAALPRSLSRLRECPGRSRIVLALGATQMALGCLIVAVSFAALALTTSARVRHSCPFWAGFSVLLSGLIGVVSWKRPLSLVITFFMLLSAVCVMLNLAGSILSCQNAQLVSSLEGCQLIKFDSVEVCVCCETQHQVSGCSNLGETLKLNPLREDCNAVRLTLKELLFSVCALNVLSTIVCALATAMCCMQMVSADVLQMFLPQRAPSASPACLTPHGTVLHQTLDFDEFVPPLPPPPYYPPEYTCTPTAEAHRGLHLDFASSPFGTLYGVAVNSPGLLYPADLPPPYEAVVGPSPANQLPSADLQVTEPGPGDPDVTAGFSSQALTDSSSLLVSEGTAAPGLSRPSPDNPMSTPLPTPHPHHTSPEGPHKGTWVRSGPRRMARSISDPTSCTSRATGDASSHTPSCSQDLEAGLSRAALGTATLSHSITAACACRHQLSPGKSDAWKVDPRSMPEALQTVSKERLRSLVDSKAFEDARVLVAKFLEHSSSSLPVEVRHVVGSARSAVPPEECLMEEAVLSTHVLGQL</sequence>
<dbReference type="InterPro" id="IPR030431">
    <property type="entry name" value="ENTREP1-3"/>
</dbReference>
<keyword evidence="3 7" id="KW-1133">Transmembrane helix</keyword>
<protein>
    <submittedName>
        <fullName evidence="9">Protein ENTREP2 isoform X1</fullName>
    </submittedName>
</protein>
<proteinExistence type="inferred from homology"/>
<feature type="transmembrane region" description="Helical" evidence="7">
    <location>
        <begin position="91"/>
        <end position="113"/>
    </location>
</feature>
<keyword evidence="4 7" id="KW-0472">Membrane</keyword>
<organism evidence="8 9">
    <name type="scientific">Odocoileus virginianus</name>
    <name type="common">White-tailed deer</name>
    <dbReference type="NCBI Taxonomy" id="9874"/>
    <lineage>
        <taxon>Eukaryota</taxon>
        <taxon>Metazoa</taxon>
        <taxon>Chordata</taxon>
        <taxon>Craniata</taxon>
        <taxon>Vertebrata</taxon>
        <taxon>Euteleostomi</taxon>
        <taxon>Mammalia</taxon>
        <taxon>Eutheria</taxon>
        <taxon>Laurasiatheria</taxon>
        <taxon>Artiodactyla</taxon>
        <taxon>Ruminantia</taxon>
        <taxon>Pecora</taxon>
        <taxon>Cervidae</taxon>
        <taxon>Odocoileinae</taxon>
        <taxon>Odocoileus</taxon>
    </lineage>
</organism>
<evidence type="ECO:0000256" key="1">
    <source>
        <dbReference type="ARBA" id="ARBA00004141"/>
    </source>
</evidence>
<dbReference type="InterPro" id="IPR007237">
    <property type="entry name" value="CD20-like"/>
</dbReference>
<dbReference type="AlphaFoldDB" id="A0A6J0VV26"/>
<feature type="transmembrane region" description="Helical" evidence="7">
    <location>
        <begin position="31"/>
        <end position="56"/>
    </location>
</feature>